<keyword evidence="3" id="KW-1185">Reference proteome</keyword>
<gene>
    <name evidence="2" type="ORF">SP60_03155</name>
</gene>
<dbReference type="GO" id="GO:0009116">
    <property type="term" value="P:nucleoside metabolic process"/>
    <property type="evidence" value="ECO:0007669"/>
    <property type="project" value="InterPro"/>
</dbReference>
<sequence>MASIGIVCAMHEEVQKIVTALNLKKLTTNSNFAIYQNQQITLIESSIGKVASTLATCTLIENYNIDRLINIGLAGALKTTPVGSAYFVSSVTQHDAFIPFEQYQADMYQSINCMVPTNAANAMTLTTGDQFIDNMHHANSDADMVDMEGFAIAYVANKYKLPITMIKGISDDANGASEEVLFKNLNAAMDQTIVLLKQAI</sequence>
<proteinExistence type="predicted"/>
<dbReference type="InterPro" id="IPR035994">
    <property type="entry name" value="Nucleoside_phosphorylase_sf"/>
</dbReference>
<dbReference type="GO" id="GO:0005829">
    <property type="term" value="C:cytosol"/>
    <property type="evidence" value="ECO:0007669"/>
    <property type="project" value="TreeGrafter"/>
</dbReference>
<dbReference type="PANTHER" id="PTHR46832:SF1">
    <property type="entry name" value="5'-METHYLTHIOADENOSINE_S-ADENOSYLHOMOCYSTEINE NUCLEOSIDASE"/>
    <property type="match status" value="1"/>
</dbReference>
<dbReference type="CDD" id="cd09008">
    <property type="entry name" value="MTAN"/>
    <property type="match status" value="1"/>
</dbReference>
<dbReference type="PANTHER" id="PTHR46832">
    <property type="entry name" value="5'-METHYLTHIOADENOSINE/S-ADENOSYLHOMOCYSTEINE NUCLEOSIDASE"/>
    <property type="match status" value="1"/>
</dbReference>
<dbReference type="InterPro" id="IPR000845">
    <property type="entry name" value="Nucleoside_phosphorylase_d"/>
</dbReference>
<dbReference type="EMBL" id="CP010552">
    <property type="protein sequence ID" value="ALE52309.1"/>
    <property type="molecule type" value="Genomic_DNA"/>
</dbReference>
<evidence type="ECO:0000259" key="1">
    <source>
        <dbReference type="Pfam" id="PF01048"/>
    </source>
</evidence>
<dbReference type="STRING" id="1705394.SP60_03155"/>
<dbReference type="GO" id="GO:0019284">
    <property type="term" value="P:L-methionine salvage from S-adenosylmethionine"/>
    <property type="evidence" value="ECO:0007669"/>
    <property type="project" value="TreeGrafter"/>
</dbReference>
<evidence type="ECO:0000313" key="3">
    <source>
        <dbReference type="Proteomes" id="UP000058020"/>
    </source>
</evidence>
<dbReference type="GO" id="GO:0008930">
    <property type="term" value="F:methylthioadenosine nucleosidase activity"/>
    <property type="evidence" value="ECO:0007669"/>
    <property type="project" value="TreeGrafter"/>
</dbReference>
<dbReference type="Pfam" id="PF01048">
    <property type="entry name" value="PNP_UDP_1"/>
    <property type="match status" value="1"/>
</dbReference>
<feature type="domain" description="Nucleoside phosphorylase" evidence="1">
    <location>
        <begin position="4"/>
        <end position="184"/>
    </location>
</feature>
<dbReference type="KEGG" id="tho:SP60_03155"/>
<dbReference type="Gene3D" id="3.40.50.1580">
    <property type="entry name" value="Nucleoside phosphorylase domain"/>
    <property type="match status" value="1"/>
</dbReference>
<organism evidence="2 3">
    <name type="scientific">Candidatus Thioglobus autotrophicus</name>
    <dbReference type="NCBI Taxonomy" id="1705394"/>
    <lineage>
        <taxon>Bacteria</taxon>
        <taxon>Pseudomonadati</taxon>
        <taxon>Pseudomonadota</taxon>
        <taxon>Gammaproteobacteria</taxon>
        <taxon>Candidatus Pseudothioglobaceae</taxon>
        <taxon>Candidatus Thioglobus</taxon>
    </lineage>
</organism>
<dbReference type="GO" id="GO:0008782">
    <property type="term" value="F:adenosylhomocysteine nucleosidase activity"/>
    <property type="evidence" value="ECO:0007669"/>
    <property type="project" value="TreeGrafter"/>
</dbReference>
<name>A0A0M4P8L4_9GAMM</name>
<accession>A0A0M4P8L4</accession>
<protein>
    <recommendedName>
        <fullName evidence="1">Nucleoside phosphorylase domain-containing protein</fullName>
    </recommendedName>
</protein>
<evidence type="ECO:0000313" key="2">
    <source>
        <dbReference type="EMBL" id="ALE52309.1"/>
    </source>
</evidence>
<dbReference type="AlphaFoldDB" id="A0A0M4P8L4"/>
<dbReference type="Proteomes" id="UP000058020">
    <property type="component" value="Chromosome"/>
</dbReference>
<reference evidence="2 3" key="1">
    <citation type="journal article" date="2015" name="Genome Announc.">
        <title>Genome Sequence of 'Candidatus Thioglobus autotrophica' Strain EF1, a Chemoautotroph from the SUP05 Clade of Marine Gammaproteobacteria.</title>
        <authorList>
            <person name="Shah V."/>
            <person name="Morris R.M."/>
        </authorList>
    </citation>
    <scope>NUCLEOTIDE SEQUENCE [LARGE SCALE GENOMIC DNA]</scope>
    <source>
        <strain evidence="2 3">EF1</strain>
    </source>
</reference>
<dbReference type="SUPFAM" id="SSF53167">
    <property type="entry name" value="Purine and uridine phosphorylases"/>
    <property type="match status" value="1"/>
</dbReference>